<evidence type="ECO:0000256" key="1">
    <source>
        <dbReference type="SAM" id="MobiDB-lite"/>
    </source>
</evidence>
<reference evidence="2 3" key="1">
    <citation type="submission" date="2024-03" db="EMBL/GenBank/DDBJ databases">
        <title>Aureococcus anophagefferens CCMP1851 and Kratosvirus quantuckense: Draft genome of a second virus-susceptible host strain in the model system.</title>
        <authorList>
            <person name="Chase E."/>
            <person name="Truchon A.R."/>
            <person name="Schepens W."/>
            <person name="Wilhelm S.W."/>
        </authorList>
    </citation>
    <scope>NUCLEOTIDE SEQUENCE [LARGE SCALE GENOMIC DNA]</scope>
    <source>
        <strain evidence="2 3">CCMP1851</strain>
    </source>
</reference>
<evidence type="ECO:0000313" key="2">
    <source>
        <dbReference type="EMBL" id="KAK7248177.1"/>
    </source>
</evidence>
<proteinExistence type="predicted"/>
<feature type="compositionally biased region" description="Low complexity" evidence="1">
    <location>
        <begin position="16"/>
        <end position="33"/>
    </location>
</feature>
<dbReference type="Pfam" id="PF25192">
    <property type="entry name" value="DiatomPyrShell"/>
    <property type="match status" value="1"/>
</dbReference>
<evidence type="ECO:0000313" key="3">
    <source>
        <dbReference type="Proteomes" id="UP001363151"/>
    </source>
</evidence>
<dbReference type="EMBL" id="JBBJCI010000119">
    <property type="protein sequence ID" value="KAK7248177.1"/>
    <property type="molecule type" value="Genomic_DNA"/>
</dbReference>
<gene>
    <name evidence="2" type="ORF">SO694_00081031</name>
</gene>
<organism evidence="2 3">
    <name type="scientific">Aureococcus anophagefferens</name>
    <name type="common">Harmful bloom alga</name>
    <dbReference type="NCBI Taxonomy" id="44056"/>
    <lineage>
        <taxon>Eukaryota</taxon>
        <taxon>Sar</taxon>
        <taxon>Stramenopiles</taxon>
        <taxon>Ochrophyta</taxon>
        <taxon>Pelagophyceae</taxon>
        <taxon>Pelagomonadales</taxon>
        <taxon>Pelagomonadaceae</taxon>
        <taxon>Aureococcus</taxon>
    </lineage>
</organism>
<accession>A0ABR1G553</accession>
<dbReference type="Proteomes" id="UP001363151">
    <property type="component" value="Unassembled WGS sequence"/>
</dbReference>
<comment type="caution">
    <text evidence="2">The sequence shown here is derived from an EMBL/GenBank/DDBJ whole genome shotgun (WGS) entry which is preliminary data.</text>
</comment>
<dbReference type="InterPro" id="IPR057491">
    <property type="entry name" value="DiatomPyrShell"/>
</dbReference>
<feature type="region of interest" description="Disordered" evidence="1">
    <location>
        <begin position="1"/>
        <end position="33"/>
    </location>
</feature>
<keyword evidence="3" id="KW-1185">Reference proteome</keyword>
<name>A0ABR1G553_AURAN</name>
<protein>
    <submittedName>
        <fullName evidence="2">Uncharacterized protein</fullName>
    </submittedName>
</protein>
<sequence length="262" mass="26916">MAFRAAAGRPATLTVARPRPSTPRSSRPRSAARAPALVAADARFGTVRGLFWDLAAAAAAGDGAGAGDGDVARAALGGLDAPLSIVLHSVQKRSLADLGAIGAGGAGGGSLRTWSYKSPLVNQVQVVLSAEGRPARRRPRALSSGGPDNTPCKMRVYVENGQLRPFSCVIATPRGPNTVAIRNIGQMEFPIAAGVIELYTEDGLDRPFFAILETPGSGNVVRIVNTAPVEFPMTAPSSASIDDKMASGAFDGDVVIGGDIGW</sequence>